<comment type="caution">
    <text evidence="2">The sequence shown here is derived from an EMBL/GenBank/DDBJ whole genome shotgun (WGS) entry which is preliminary data.</text>
</comment>
<evidence type="ECO:0000313" key="3">
    <source>
        <dbReference type="Proteomes" id="UP001479290"/>
    </source>
</evidence>
<dbReference type="EMBL" id="JAWDJR010000023">
    <property type="protein sequence ID" value="KAK9952868.1"/>
    <property type="molecule type" value="Genomic_DNA"/>
</dbReference>
<name>A0AAW1YWH1_CULAL</name>
<dbReference type="Proteomes" id="UP001479290">
    <property type="component" value="Unassembled WGS sequence"/>
</dbReference>
<feature type="coiled-coil region" evidence="1">
    <location>
        <begin position="173"/>
        <end position="228"/>
    </location>
</feature>
<evidence type="ECO:0000313" key="2">
    <source>
        <dbReference type="EMBL" id="KAK9952868.1"/>
    </source>
</evidence>
<evidence type="ECO:0000256" key="1">
    <source>
        <dbReference type="SAM" id="Coils"/>
    </source>
</evidence>
<dbReference type="AlphaFoldDB" id="A0AAW1YWH1"/>
<protein>
    <submittedName>
        <fullName evidence="2">Uncharacterized protein</fullName>
    </submittedName>
</protein>
<gene>
    <name evidence="2" type="ORF">ABG768_016898</name>
</gene>
<organism evidence="2 3">
    <name type="scientific">Culter alburnus</name>
    <name type="common">Topmouth culter</name>
    <dbReference type="NCBI Taxonomy" id="194366"/>
    <lineage>
        <taxon>Eukaryota</taxon>
        <taxon>Metazoa</taxon>
        <taxon>Chordata</taxon>
        <taxon>Craniata</taxon>
        <taxon>Vertebrata</taxon>
        <taxon>Euteleostomi</taxon>
        <taxon>Actinopterygii</taxon>
        <taxon>Neopterygii</taxon>
        <taxon>Teleostei</taxon>
        <taxon>Ostariophysi</taxon>
        <taxon>Cypriniformes</taxon>
        <taxon>Xenocyprididae</taxon>
        <taxon>Xenocypridinae</taxon>
        <taxon>Culter</taxon>
    </lineage>
</organism>
<sequence length="417" mass="47859">MLSFFSASRDSRRLQRSTLCNNTTTDGKVTLTKNKTEDLVSSDSTSCPEFIQDLLPSAERTALLYHLSYLCLGSFPELERLIRERAVETQLLFGSSEALLLKCAGTSENLVELLLPSLKVAAEKNKPELALKFLEKAKGWISDIITDVNKIVKRYEEHYRDVDTTTSNIITEKKETEKKQQQQTSEMKELQKIIDGLEAKLLSISKRIDDYEKKIEEKNAEIQKIIISIAGRSFFYSIFVLFVESMISRMRFSPEEDQLRALYADLSKTTEAQKSLIEEEWNIQNQLMENRLKLAKLQIENGQMPSVTHLNEVQKSLSRIQHILVRLQNTFTGEIWIEDLTDMKEEFLESIDAAEEGWTKFGISCLKANNILSVQANQAYRFLEISPSSLSEEEWQKEYDSVNEKLQNIKPNAVCPT</sequence>
<proteinExistence type="predicted"/>
<keyword evidence="1" id="KW-0175">Coiled coil</keyword>
<accession>A0AAW1YWH1</accession>
<keyword evidence="3" id="KW-1185">Reference proteome</keyword>
<reference evidence="2 3" key="1">
    <citation type="submission" date="2024-05" db="EMBL/GenBank/DDBJ databases">
        <title>A high-quality chromosomal-level genome assembly of Topmouth culter (Culter alburnus).</title>
        <authorList>
            <person name="Zhao H."/>
        </authorList>
    </citation>
    <scope>NUCLEOTIDE SEQUENCE [LARGE SCALE GENOMIC DNA]</scope>
    <source>
        <strain evidence="2">CATC2023</strain>
        <tissue evidence="2">Muscle</tissue>
    </source>
</reference>